<dbReference type="InterPro" id="IPR007235">
    <property type="entry name" value="Glyco_trans_28_C"/>
</dbReference>
<protein>
    <submittedName>
        <fullName evidence="2">UDP-N-acetylglucosamine--N-acetylmuramyl-(Pentapeptide) pyrophosphoryl-undecaprenol N-acetylglucosamine transferase</fullName>
        <ecNumber evidence="2">2.4.1.227</ecNumber>
    </submittedName>
</protein>
<gene>
    <name evidence="2" type="ORF">MNBD_BACTEROID02-1682</name>
</gene>
<feature type="domain" description="Glycosyl transferase family 28 C-terminal" evidence="1">
    <location>
        <begin position="212"/>
        <end position="324"/>
    </location>
</feature>
<accession>A0A3B0QX85</accession>
<sequence>MKKRILIAPLNWGLGHATRCIPIINALIAYNFEVIIASDGNALKLLKKEFPNLITLELPSYDIEYSKKELYFKLKFLKHLPRLFKIIKLEQKSIKNIIEDYKIDGIISDNRFGIYSQKIPSVYITHQLHVLSGSTTWLTSKIHQHIIKKFNECWIPDTENKDNLSGKLGRLKQLSIPVKYLGVLSRFNTINTKKIYDVLVLLSGPEPQRTVLEELLLKQIKDFKGTILFVKGTVEGNQTKLKNGHITLVNFMQSDELETAINQSDLIISRSGYTTILDLAKLGKKAFFIPTPGQSEQEYLAKRLSNKGIVPYSKQNDFTIEELDVLKNYTGFNATENTIDFNVLFSLFKRE</sequence>
<evidence type="ECO:0000259" key="1">
    <source>
        <dbReference type="Pfam" id="PF04101"/>
    </source>
</evidence>
<dbReference type="PANTHER" id="PTHR21015:SF22">
    <property type="entry name" value="GLYCOSYLTRANSFERASE"/>
    <property type="match status" value="1"/>
</dbReference>
<reference evidence="2" key="1">
    <citation type="submission" date="2018-06" db="EMBL/GenBank/DDBJ databases">
        <authorList>
            <person name="Zhirakovskaya E."/>
        </authorList>
    </citation>
    <scope>NUCLEOTIDE SEQUENCE</scope>
</reference>
<organism evidence="2">
    <name type="scientific">hydrothermal vent metagenome</name>
    <dbReference type="NCBI Taxonomy" id="652676"/>
    <lineage>
        <taxon>unclassified sequences</taxon>
        <taxon>metagenomes</taxon>
        <taxon>ecological metagenomes</taxon>
    </lineage>
</organism>
<name>A0A3B0QX85_9ZZZZ</name>
<dbReference type="AlphaFoldDB" id="A0A3B0QX85"/>
<dbReference type="Pfam" id="PF04101">
    <property type="entry name" value="Glyco_tran_28_C"/>
    <property type="match status" value="1"/>
</dbReference>
<dbReference type="PANTHER" id="PTHR21015">
    <property type="entry name" value="UDP-N-ACETYLGLUCOSAMINE--N-ACETYLMURAMYL-(PENTAPEPTIDE) PYROPHOSPHORYL-UNDECAPRENOL N-ACETYLGLUCOSAMINE TRANSFERASE 1"/>
    <property type="match status" value="1"/>
</dbReference>
<keyword evidence="2" id="KW-0808">Transferase</keyword>
<dbReference type="EC" id="2.4.1.227" evidence="2"/>
<keyword evidence="2" id="KW-0328">Glycosyltransferase</keyword>
<dbReference type="SUPFAM" id="SSF53756">
    <property type="entry name" value="UDP-Glycosyltransferase/glycogen phosphorylase"/>
    <property type="match status" value="1"/>
</dbReference>
<evidence type="ECO:0000313" key="2">
    <source>
        <dbReference type="EMBL" id="VAV84709.1"/>
    </source>
</evidence>
<proteinExistence type="predicted"/>
<dbReference type="EMBL" id="UOEB01000178">
    <property type="protein sequence ID" value="VAV84709.1"/>
    <property type="molecule type" value="Genomic_DNA"/>
</dbReference>
<dbReference type="Gene3D" id="3.40.50.2000">
    <property type="entry name" value="Glycogen Phosphorylase B"/>
    <property type="match status" value="1"/>
</dbReference>
<dbReference type="GO" id="GO:0016758">
    <property type="term" value="F:hexosyltransferase activity"/>
    <property type="evidence" value="ECO:0007669"/>
    <property type="project" value="InterPro"/>
</dbReference>